<keyword evidence="1" id="KW-0812">Transmembrane</keyword>
<keyword evidence="3" id="KW-1185">Reference proteome</keyword>
<evidence type="ECO:0000256" key="1">
    <source>
        <dbReference type="SAM" id="Phobius"/>
    </source>
</evidence>
<sequence length="218" mass="25184">MNTRKDKNVDKDNDLMNINSTVDELNDDIDTSAIDEQWAALTQDWQDQPVEHTDVNALLKQTKRRTIKAKLLFGSNILATVGLLYSWLYGWLWGNWERPLVNYLGFGTVISIIFCYFEYKIRQKAWGNIDDTPDMAINNAIEGYYSSLNYIKLTKWSCLPFAVLANYHLYEVATEAEKSPVKGFIILNLFILVIYVITHAFGVKRQKELDSLLDKTKN</sequence>
<reference evidence="2" key="1">
    <citation type="journal article" date="2014" name="Int. J. Syst. Evol. Microbiol.">
        <title>Complete genome sequence of Corynebacterium casei LMG S-19264T (=DSM 44701T), isolated from a smear-ripened cheese.</title>
        <authorList>
            <consortium name="US DOE Joint Genome Institute (JGI-PGF)"/>
            <person name="Walter F."/>
            <person name="Albersmeier A."/>
            <person name="Kalinowski J."/>
            <person name="Ruckert C."/>
        </authorList>
    </citation>
    <scope>NUCLEOTIDE SEQUENCE</scope>
    <source>
        <strain evidence="2">KCTC 42731</strain>
    </source>
</reference>
<dbReference type="AlphaFoldDB" id="A0A919BCF9"/>
<gene>
    <name evidence="2" type="ORF">GCM10017161_07930</name>
</gene>
<evidence type="ECO:0000313" key="3">
    <source>
        <dbReference type="Proteomes" id="UP000623842"/>
    </source>
</evidence>
<accession>A0A919BCF9</accession>
<comment type="caution">
    <text evidence="2">The sequence shown here is derived from an EMBL/GenBank/DDBJ whole genome shotgun (WGS) entry which is preliminary data.</text>
</comment>
<name>A0A919BCF9_9GAMM</name>
<reference evidence="2" key="2">
    <citation type="submission" date="2020-09" db="EMBL/GenBank/DDBJ databases">
        <authorList>
            <person name="Sun Q."/>
            <person name="Kim S."/>
        </authorList>
    </citation>
    <scope>NUCLEOTIDE SEQUENCE</scope>
    <source>
        <strain evidence="2">KCTC 42731</strain>
    </source>
</reference>
<feature type="transmembrane region" description="Helical" evidence="1">
    <location>
        <begin position="69"/>
        <end position="88"/>
    </location>
</feature>
<proteinExistence type="predicted"/>
<organism evidence="2 3">
    <name type="scientific">Thalassotalea marina</name>
    <dbReference type="NCBI Taxonomy" id="1673741"/>
    <lineage>
        <taxon>Bacteria</taxon>
        <taxon>Pseudomonadati</taxon>
        <taxon>Pseudomonadota</taxon>
        <taxon>Gammaproteobacteria</taxon>
        <taxon>Alteromonadales</taxon>
        <taxon>Colwelliaceae</taxon>
        <taxon>Thalassotalea</taxon>
    </lineage>
</organism>
<feature type="transmembrane region" description="Helical" evidence="1">
    <location>
        <begin position="100"/>
        <end position="119"/>
    </location>
</feature>
<keyword evidence="1" id="KW-1133">Transmembrane helix</keyword>
<feature type="transmembrane region" description="Helical" evidence="1">
    <location>
        <begin position="184"/>
        <end position="203"/>
    </location>
</feature>
<dbReference type="EMBL" id="BNCK01000002">
    <property type="protein sequence ID" value="GHF83094.1"/>
    <property type="molecule type" value="Genomic_DNA"/>
</dbReference>
<evidence type="ECO:0000313" key="2">
    <source>
        <dbReference type="EMBL" id="GHF83094.1"/>
    </source>
</evidence>
<protein>
    <submittedName>
        <fullName evidence="2">Uncharacterized protein</fullName>
    </submittedName>
</protein>
<dbReference type="Proteomes" id="UP000623842">
    <property type="component" value="Unassembled WGS sequence"/>
</dbReference>
<keyword evidence="1" id="KW-0472">Membrane</keyword>
<dbReference type="RefSeq" id="WP_189767503.1">
    <property type="nucleotide sequence ID" value="NZ_BNCK01000002.1"/>
</dbReference>